<evidence type="ECO:0000313" key="2">
    <source>
        <dbReference type="EMBL" id="SFV54409.1"/>
    </source>
</evidence>
<gene>
    <name evidence="2" type="ORF">MNB_SM-7-150</name>
</gene>
<protein>
    <submittedName>
        <fullName evidence="2">Rod shape-determining protein MreC</fullName>
    </submittedName>
</protein>
<reference evidence="2" key="1">
    <citation type="submission" date="2016-10" db="EMBL/GenBank/DDBJ databases">
        <authorList>
            <person name="de Groot N.N."/>
        </authorList>
    </citation>
    <scope>NUCLEOTIDE SEQUENCE</scope>
</reference>
<feature type="domain" description="Rod shape-determining protein MreC beta-barrel core" evidence="1">
    <location>
        <begin position="155"/>
        <end position="250"/>
    </location>
</feature>
<name>A0A1W1BLL5_9ZZZZ</name>
<proteinExistence type="predicted"/>
<dbReference type="InterPro" id="IPR007221">
    <property type="entry name" value="MreC"/>
</dbReference>
<evidence type="ECO:0000259" key="1">
    <source>
        <dbReference type="Pfam" id="PF04085"/>
    </source>
</evidence>
<dbReference type="Pfam" id="PF04085">
    <property type="entry name" value="MreC"/>
    <property type="match status" value="1"/>
</dbReference>
<dbReference type="Gene3D" id="2.40.10.350">
    <property type="entry name" value="Rod shape-determining protein MreC, domain 2"/>
    <property type="match status" value="1"/>
</dbReference>
<dbReference type="GO" id="GO:0005886">
    <property type="term" value="C:plasma membrane"/>
    <property type="evidence" value="ECO:0007669"/>
    <property type="project" value="TreeGrafter"/>
</dbReference>
<dbReference type="AlphaFoldDB" id="A0A1W1BLL5"/>
<dbReference type="PANTHER" id="PTHR34138:SF1">
    <property type="entry name" value="CELL SHAPE-DETERMINING PROTEIN MREC"/>
    <property type="match status" value="1"/>
</dbReference>
<organism evidence="2">
    <name type="scientific">hydrothermal vent metagenome</name>
    <dbReference type="NCBI Taxonomy" id="652676"/>
    <lineage>
        <taxon>unclassified sequences</taxon>
        <taxon>metagenomes</taxon>
        <taxon>ecological metagenomes</taxon>
    </lineage>
</organism>
<dbReference type="EMBL" id="FPHB01000024">
    <property type="protein sequence ID" value="SFV54409.1"/>
    <property type="molecule type" value="Genomic_DNA"/>
</dbReference>
<dbReference type="NCBIfam" id="NF010507">
    <property type="entry name" value="PRK13922.10-6"/>
    <property type="match status" value="1"/>
</dbReference>
<sequence length="253" mass="29130">MKKKLLSFLVLLLLLFWGTLNFNNNIQKPLNSLLNTFKKEYMDTISSIEDLIQEHLLQEETIQELKKELEGCDKKSLLINQYKRNFEDLVKLNNSKLSNNPRIELVRAISYAQLGDMNKLWLDVKEYNTSKIYGLVYHDYVAGIVVPKEGMPLALLIQDPKSSYAVQIGKEKAPGIVHGNNNKEIIVTFIPTWYKLNVGDEVVTSGLDDIFFKGIKVGKVISFTSSQGYQKAIVQPYYNSKDLHYFYMIKKVH</sequence>
<dbReference type="PANTHER" id="PTHR34138">
    <property type="entry name" value="CELL SHAPE-DETERMINING PROTEIN MREC"/>
    <property type="match status" value="1"/>
</dbReference>
<dbReference type="InterPro" id="IPR055342">
    <property type="entry name" value="MreC_beta-barrel_core"/>
</dbReference>
<dbReference type="GO" id="GO:0008360">
    <property type="term" value="P:regulation of cell shape"/>
    <property type="evidence" value="ECO:0007669"/>
    <property type="project" value="InterPro"/>
</dbReference>
<accession>A0A1W1BLL5</accession>
<dbReference type="InterPro" id="IPR042175">
    <property type="entry name" value="Cell/Rod_MreC_2"/>
</dbReference>